<protein>
    <recommendedName>
        <fullName evidence="3">DUF1850 domain-containing protein</fullName>
    </recommendedName>
</protein>
<name>A0ABU5DRY7_9BURK</name>
<accession>A0ABU5DRY7</accession>
<organism evidence="1 2">
    <name type="scientific">Roseateles agri</name>
    <dbReference type="NCBI Taxonomy" id="3098619"/>
    <lineage>
        <taxon>Bacteria</taxon>
        <taxon>Pseudomonadati</taxon>
        <taxon>Pseudomonadota</taxon>
        <taxon>Betaproteobacteria</taxon>
        <taxon>Burkholderiales</taxon>
        <taxon>Sphaerotilaceae</taxon>
        <taxon>Roseateles</taxon>
    </lineage>
</organism>
<evidence type="ECO:0000313" key="2">
    <source>
        <dbReference type="Proteomes" id="UP001285263"/>
    </source>
</evidence>
<dbReference type="EMBL" id="JAXCLA010000009">
    <property type="protein sequence ID" value="MDY0747792.1"/>
    <property type="molecule type" value="Genomic_DNA"/>
</dbReference>
<sequence length="186" mass="21267">MRPRPRRLAFLALLLIPVLALSWRLFGPRGFSVKVEAKTWLYEIEVEKRVLETGSGWCDELPPGAGGVERRMIADPSGVRSGLAEHCRYTVAEWRKRWVAQASGPATEPPRWPTPQLADLPPEEIGAERAGKRTQRYLLQLRSERNGVDWNCQLPLEQWQRFQEGESFRLMVDRFSTANCASVPVR</sequence>
<evidence type="ECO:0000313" key="1">
    <source>
        <dbReference type="EMBL" id="MDY0747792.1"/>
    </source>
</evidence>
<keyword evidence="2" id="KW-1185">Reference proteome</keyword>
<comment type="caution">
    <text evidence="1">The sequence shown here is derived from an EMBL/GenBank/DDBJ whole genome shotgun (WGS) entry which is preliminary data.</text>
</comment>
<dbReference type="RefSeq" id="WP_320425764.1">
    <property type="nucleotide sequence ID" value="NZ_JAXCLA010000009.1"/>
</dbReference>
<gene>
    <name evidence="1" type="ORF">SNE35_25040</name>
</gene>
<reference evidence="1 2" key="1">
    <citation type="submission" date="2023-11" db="EMBL/GenBank/DDBJ databases">
        <title>Paucibacter sp. nov., isolated from fresh soil in Korea.</title>
        <authorList>
            <person name="Le N.T.T."/>
        </authorList>
    </citation>
    <scope>NUCLEOTIDE SEQUENCE [LARGE SCALE GENOMIC DNA]</scope>
    <source>
        <strain evidence="1 2">R3-3</strain>
    </source>
</reference>
<dbReference type="Proteomes" id="UP001285263">
    <property type="component" value="Unassembled WGS sequence"/>
</dbReference>
<evidence type="ECO:0008006" key="3">
    <source>
        <dbReference type="Google" id="ProtNLM"/>
    </source>
</evidence>
<proteinExistence type="predicted"/>